<name>A0A067SFI5_GALM3</name>
<evidence type="ECO:0000313" key="3">
    <source>
        <dbReference type="Proteomes" id="UP000027222"/>
    </source>
</evidence>
<evidence type="ECO:0000259" key="1">
    <source>
        <dbReference type="Pfam" id="PF18885"/>
    </source>
</evidence>
<gene>
    <name evidence="2" type="ORF">GALMADRAFT_77288</name>
</gene>
<proteinExistence type="predicted"/>
<reference evidence="3" key="1">
    <citation type="journal article" date="2014" name="Proc. Natl. Acad. Sci. U.S.A.">
        <title>Extensive sampling of basidiomycete genomes demonstrates inadequacy of the white-rot/brown-rot paradigm for wood decay fungi.</title>
        <authorList>
            <person name="Riley R."/>
            <person name="Salamov A.A."/>
            <person name="Brown D.W."/>
            <person name="Nagy L.G."/>
            <person name="Floudas D."/>
            <person name="Held B.W."/>
            <person name="Levasseur A."/>
            <person name="Lombard V."/>
            <person name="Morin E."/>
            <person name="Otillar R."/>
            <person name="Lindquist E.A."/>
            <person name="Sun H."/>
            <person name="LaButti K.M."/>
            <person name="Schmutz J."/>
            <person name="Jabbour D."/>
            <person name="Luo H."/>
            <person name="Baker S.E."/>
            <person name="Pisabarro A.G."/>
            <person name="Walton J.D."/>
            <person name="Blanchette R.A."/>
            <person name="Henrissat B."/>
            <person name="Martin F."/>
            <person name="Cullen D."/>
            <person name="Hibbett D.S."/>
            <person name="Grigoriev I.V."/>
        </authorList>
    </citation>
    <scope>NUCLEOTIDE SEQUENCE [LARGE SCALE GENOMIC DNA]</scope>
    <source>
        <strain evidence="3">CBS 339.88</strain>
    </source>
</reference>
<accession>A0A067SFI5</accession>
<dbReference type="Pfam" id="PF18885">
    <property type="entry name" value="DUF5648"/>
    <property type="match status" value="1"/>
</dbReference>
<dbReference type="Proteomes" id="UP000027222">
    <property type="component" value="Unassembled WGS sequence"/>
</dbReference>
<dbReference type="InterPro" id="IPR043708">
    <property type="entry name" value="DUF5648"/>
</dbReference>
<dbReference type="EMBL" id="KL142401">
    <property type="protein sequence ID" value="KDR69710.1"/>
    <property type="molecule type" value="Genomic_DNA"/>
</dbReference>
<dbReference type="OrthoDB" id="9971254at2759"/>
<dbReference type="HOGENOM" id="CLU_093541_0_0_1"/>
<protein>
    <recommendedName>
        <fullName evidence="1">DUF5648 domain-containing protein</fullName>
    </recommendedName>
</protein>
<sequence>MGSAIPETRNPTVEVCGQELFRIVNSNVKFYLFISQSRAANSCGDPTDATTYYTAFSLNADRVHGINTKAAFADGNTRGTAWETDSPVFSGWTAPGQLNTVPLYAFGRIATVDFVYIISTNGNPPPTPSGFSLIGILAYVYPTQICGSVPLYGASLASPTDHWYTTQLNEHNGIVSVGWTDLGIIAYVLPVDGKFICIALSSQFTDLL</sequence>
<evidence type="ECO:0000313" key="2">
    <source>
        <dbReference type="EMBL" id="KDR69710.1"/>
    </source>
</evidence>
<keyword evidence="3" id="KW-1185">Reference proteome</keyword>
<organism evidence="2 3">
    <name type="scientific">Galerina marginata (strain CBS 339.88)</name>
    <dbReference type="NCBI Taxonomy" id="685588"/>
    <lineage>
        <taxon>Eukaryota</taxon>
        <taxon>Fungi</taxon>
        <taxon>Dikarya</taxon>
        <taxon>Basidiomycota</taxon>
        <taxon>Agaricomycotina</taxon>
        <taxon>Agaricomycetes</taxon>
        <taxon>Agaricomycetidae</taxon>
        <taxon>Agaricales</taxon>
        <taxon>Agaricineae</taxon>
        <taxon>Strophariaceae</taxon>
        <taxon>Galerina</taxon>
    </lineage>
</organism>
<feature type="domain" description="DUF5648" evidence="1">
    <location>
        <begin position="79"/>
        <end position="189"/>
    </location>
</feature>
<dbReference type="AlphaFoldDB" id="A0A067SFI5"/>